<sequence length="163" mass="18548">MKIAESLDMKGRLTIQTYNPQDQLVQEVKADNSIVYTGRELVAKLFTNQTIDPIRYIALGTGNTAVNPATDTQLGKEVFRKELKPFDLGKDLKKTEEDDKKCKITLSVDLDFGEPDKQPVELTEAGLFNSKKKDQGIMYNRVTFPKITKSENFKLTLVWEILF</sequence>
<name>A0A1U7N275_9CYAN</name>
<dbReference type="EMBL" id="MKZS01000001">
    <property type="protein sequence ID" value="OLT60055.1"/>
    <property type="molecule type" value="Genomic_DNA"/>
</dbReference>
<reference evidence="1 2" key="1">
    <citation type="submission" date="2016-10" db="EMBL/GenBank/DDBJ databases">
        <title>Comparative genomics uncovers the prolific and rare metabolic potential of the cyanobacterial genus Moorea.</title>
        <authorList>
            <person name="Leao T."/>
            <person name="Castelao G."/>
            <person name="Korobeynikov A."/>
            <person name="Monroe E.A."/>
            <person name="Podell S."/>
            <person name="Glukhov E."/>
            <person name="Allen E."/>
            <person name="Gerwick W.H."/>
            <person name="Gerwick L."/>
        </authorList>
    </citation>
    <scope>NUCLEOTIDE SEQUENCE [LARGE SCALE GENOMIC DNA]</scope>
    <source>
        <strain evidence="1 2">PNG5-198</strain>
    </source>
</reference>
<evidence type="ECO:0000313" key="2">
    <source>
        <dbReference type="Proteomes" id="UP000186657"/>
    </source>
</evidence>
<organism evidence="1 2">
    <name type="scientific">Moorena bouillonii PNG</name>
    <dbReference type="NCBI Taxonomy" id="568701"/>
    <lineage>
        <taxon>Bacteria</taxon>
        <taxon>Bacillati</taxon>
        <taxon>Cyanobacteriota</taxon>
        <taxon>Cyanophyceae</taxon>
        <taxon>Coleofasciculales</taxon>
        <taxon>Coleofasciculaceae</taxon>
        <taxon>Moorena</taxon>
    </lineage>
</organism>
<keyword evidence="2" id="KW-1185">Reference proteome</keyword>
<gene>
    <name evidence="1" type="ORF">BJP37_14495</name>
</gene>
<accession>A0A1U7N275</accession>
<dbReference type="Proteomes" id="UP000186657">
    <property type="component" value="Unassembled WGS sequence"/>
</dbReference>
<dbReference type="AlphaFoldDB" id="A0A1U7N275"/>
<protein>
    <submittedName>
        <fullName evidence="1">Uncharacterized protein</fullName>
    </submittedName>
</protein>
<proteinExistence type="predicted"/>
<dbReference type="RefSeq" id="WP_075899950.1">
    <property type="nucleotide sequence ID" value="NZ_MKZS01000001.1"/>
</dbReference>
<evidence type="ECO:0000313" key="1">
    <source>
        <dbReference type="EMBL" id="OLT60055.1"/>
    </source>
</evidence>
<comment type="caution">
    <text evidence="1">The sequence shown here is derived from an EMBL/GenBank/DDBJ whole genome shotgun (WGS) entry which is preliminary data.</text>
</comment>